<protein>
    <submittedName>
        <fullName evidence="1">Uncharacterized protein</fullName>
    </submittedName>
</protein>
<gene>
    <name evidence="1" type="ORF">CUESP1_3311</name>
</gene>
<evidence type="ECO:0000313" key="2">
    <source>
        <dbReference type="Proteomes" id="UP000245423"/>
    </source>
</evidence>
<proteinExistence type="predicted"/>
<evidence type="ECO:0000313" key="1">
    <source>
        <dbReference type="EMBL" id="SHD78635.1"/>
    </source>
</evidence>
<organism evidence="1 2">
    <name type="scientific">[Clostridium] ultunense Esp</name>
    <dbReference type="NCBI Taxonomy" id="1288971"/>
    <lineage>
        <taxon>Bacteria</taxon>
        <taxon>Bacillati</taxon>
        <taxon>Bacillota</taxon>
        <taxon>Tissierellia</taxon>
        <taxon>Tissierellales</taxon>
        <taxon>Tepidimicrobiaceae</taxon>
        <taxon>Schnuerera</taxon>
    </lineage>
</organism>
<dbReference type="Proteomes" id="UP000245423">
    <property type="component" value="Chromosome 1"/>
</dbReference>
<dbReference type="AlphaFoldDB" id="M1ZI60"/>
<name>M1ZI60_9FIRM</name>
<dbReference type="EMBL" id="LT669839">
    <property type="protein sequence ID" value="SHD78635.1"/>
    <property type="molecule type" value="Genomic_DNA"/>
</dbReference>
<reference evidence="1 2" key="1">
    <citation type="submission" date="2016-11" db="EMBL/GenBank/DDBJ databases">
        <authorList>
            <person name="Manzoor S."/>
        </authorList>
    </citation>
    <scope>NUCLEOTIDE SEQUENCE [LARGE SCALE GENOMIC DNA]</scope>
    <source>
        <strain evidence="1">Clostridium ultunense strain Esp</strain>
    </source>
</reference>
<keyword evidence="2" id="KW-1185">Reference proteome</keyword>
<accession>M1ZI60</accession>
<sequence>MDRRRIKIAYNIFKLFHIGKKLNELNLEIRKKTNELSKILNTFRFNIDGRETASVEIDQILSKEEDRSLRKRLIFQGTR</sequence>
<dbReference type="HOGENOM" id="CLU_2599990_0_0_9"/>
<dbReference type="RefSeq" id="WP_005588593.1">
    <property type="nucleotide sequence ID" value="NZ_LT669839.1"/>
</dbReference>